<dbReference type="InterPro" id="IPR036249">
    <property type="entry name" value="Thioredoxin-like_sf"/>
</dbReference>
<comment type="caution">
    <text evidence="1">The sequence shown here is derived from an EMBL/GenBank/DDBJ whole genome shotgun (WGS) entry which is preliminary data.</text>
</comment>
<gene>
    <name evidence="1" type="ORF">ABID46_001328</name>
</gene>
<dbReference type="Proteomes" id="UP001549146">
    <property type="component" value="Unassembled WGS sequence"/>
</dbReference>
<dbReference type="EMBL" id="JBEPMO010000006">
    <property type="protein sequence ID" value="MET3731747.1"/>
    <property type="molecule type" value="Genomic_DNA"/>
</dbReference>
<evidence type="ECO:0008006" key="3">
    <source>
        <dbReference type="Google" id="ProtNLM"/>
    </source>
</evidence>
<accession>A0ABV2LW22</accession>
<protein>
    <recommendedName>
        <fullName evidence="3">Thioredoxin</fullName>
    </recommendedName>
</protein>
<proteinExistence type="predicted"/>
<dbReference type="Gene3D" id="3.40.30.10">
    <property type="entry name" value="Glutaredoxin"/>
    <property type="match status" value="1"/>
</dbReference>
<dbReference type="RefSeq" id="WP_354508303.1">
    <property type="nucleotide sequence ID" value="NZ_JBEPMO010000006.1"/>
</dbReference>
<reference evidence="1 2" key="1">
    <citation type="submission" date="2024-06" db="EMBL/GenBank/DDBJ databases">
        <title>Genomic Encyclopedia of Type Strains, Phase IV (KMG-IV): sequencing the most valuable type-strain genomes for metagenomic binning, comparative biology and taxonomic classification.</title>
        <authorList>
            <person name="Goeker M."/>
        </authorList>
    </citation>
    <scope>NUCLEOTIDE SEQUENCE [LARGE SCALE GENOMIC DNA]</scope>
    <source>
        <strain evidence="1 2">DSM 29388</strain>
    </source>
</reference>
<organism evidence="1 2">
    <name type="scientific">Moheibacter stercoris</name>
    <dbReference type="NCBI Taxonomy" id="1628251"/>
    <lineage>
        <taxon>Bacteria</taxon>
        <taxon>Pseudomonadati</taxon>
        <taxon>Bacteroidota</taxon>
        <taxon>Flavobacteriia</taxon>
        <taxon>Flavobacteriales</taxon>
        <taxon>Weeksellaceae</taxon>
        <taxon>Moheibacter</taxon>
    </lineage>
</organism>
<dbReference type="Pfam" id="PF14595">
    <property type="entry name" value="Thioredoxin_9"/>
    <property type="match status" value="1"/>
</dbReference>
<keyword evidence="2" id="KW-1185">Reference proteome</keyword>
<evidence type="ECO:0000313" key="1">
    <source>
        <dbReference type="EMBL" id="MET3731747.1"/>
    </source>
</evidence>
<dbReference type="SUPFAM" id="SSF52833">
    <property type="entry name" value="Thioredoxin-like"/>
    <property type="match status" value="1"/>
</dbReference>
<sequence>MNLQTYVNKEISYSEYLDVVKAQMNQMKEEGDPKDYVQYYFLGLTRMERWNKTFELSTDQKEVLKSIQTDFEFLSISEGWCGDASQILPIVDKIAIELGVNHRIVFRDENPELMDAYLTDGAKSIPMIIGVKSDGSEKFHFGPRPSAGMEFLYKHKQDPESYTTQDFHKDLHQYYTQNKGMDIFNELIAKIQNS</sequence>
<evidence type="ECO:0000313" key="2">
    <source>
        <dbReference type="Proteomes" id="UP001549146"/>
    </source>
</evidence>
<name>A0ABV2LW22_9FLAO</name>